<dbReference type="EMBL" id="MJGC01000054">
    <property type="protein sequence ID" value="OEJ75062.1"/>
    <property type="molecule type" value="Genomic_DNA"/>
</dbReference>
<name>A0A1E5QK58_9CYAN</name>
<accession>A0A1E5QK58</accession>
<keyword evidence="1" id="KW-1133">Transmembrane helix</keyword>
<dbReference type="RefSeq" id="WP_069967324.1">
    <property type="nucleotide sequence ID" value="NZ_CM124774.1"/>
</dbReference>
<keyword evidence="1" id="KW-0812">Transmembrane</keyword>
<feature type="transmembrane region" description="Helical" evidence="1">
    <location>
        <begin position="82"/>
        <end position="102"/>
    </location>
</feature>
<proteinExistence type="predicted"/>
<organism evidence="2">
    <name type="scientific">Desertifilum tharense IPPAS B-1220</name>
    <dbReference type="NCBI Taxonomy" id="1781255"/>
    <lineage>
        <taxon>Bacteria</taxon>
        <taxon>Bacillati</taxon>
        <taxon>Cyanobacteriota</taxon>
        <taxon>Cyanophyceae</taxon>
        <taxon>Desertifilales</taxon>
        <taxon>Desertifilaceae</taxon>
        <taxon>Desertifilum</taxon>
    </lineage>
</organism>
<reference evidence="2" key="1">
    <citation type="submission" date="2016-09" db="EMBL/GenBank/DDBJ databases">
        <title>Draft genome of thermotolerant cyanobacterium Desertifilum sp. strain IPPAS B-1220.</title>
        <authorList>
            <person name="Sinetova M.A."/>
            <person name="Bolakhan K."/>
            <person name="Zayadan B.K."/>
            <person name="Mironov K.S."/>
            <person name="Ustinova V."/>
            <person name="Kupriyanova E.V."/>
            <person name="Sidorov R.A."/>
            <person name="Skrypnik A.N."/>
            <person name="Gogoleva N.E."/>
            <person name="Gogolev Y.V."/>
            <person name="Los D.A."/>
        </authorList>
    </citation>
    <scope>NUCLEOTIDE SEQUENCE [LARGE SCALE GENOMIC DNA]</scope>
    <source>
        <strain evidence="2">IPPAS B-1220</strain>
    </source>
</reference>
<keyword evidence="1" id="KW-0472">Membrane</keyword>
<evidence type="ECO:0000256" key="1">
    <source>
        <dbReference type="SAM" id="Phobius"/>
    </source>
</evidence>
<dbReference type="OrthoDB" id="517257at2"/>
<evidence type="ECO:0000313" key="2">
    <source>
        <dbReference type="EMBL" id="OEJ75062.1"/>
    </source>
</evidence>
<dbReference type="STRING" id="1781255.BH720_11380"/>
<gene>
    <name evidence="2" type="ORF">BH720_11380</name>
</gene>
<sequence length="123" mass="13182">MPGFVDPPYFLLVAGLLAGITSGLAFDATLKQSVQEWSKNRSTRTLANMRGINLFLPFLGISAGICVFLSAGLEVFGFPGAIAYAISLPLTLFISGLVWYQLGQILIQLERGGSKALDLDSWG</sequence>
<dbReference type="AlphaFoldDB" id="A0A1E5QK58"/>
<comment type="caution">
    <text evidence="2">The sequence shown here is derived from an EMBL/GenBank/DDBJ whole genome shotgun (WGS) entry which is preliminary data.</text>
</comment>
<feature type="transmembrane region" description="Helical" evidence="1">
    <location>
        <begin position="12"/>
        <end position="30"/>
    </location>
</feature>
<feature type="transmembrane region" description="Helical" evidence="1">
    <location>
        <begin position="51"/>
        <end position="70"/>
    </location>
</feature>
<protein>
    <submittedName>
        <fullName evidence="2">Uncharacterized protein</fullName>
    </submittedName>
</protein>